<feature type="region of interest" description="Disordered" evidence="1">
    <location>
        <begin position="99"/>
        <end position="121"/>
    </location>
</feature>
<protein>
    <submittedName>
        <fullName evidence="2">Uncharacterized protein</fullName>
    </submittedName>
</protein>
<sequence>MPKRACPDPDAPPRLNKPHHYILSRIVPYILGPTYVYTRTRHPPSRFEAARAYSIDLDKELLVTPPRNHFKMRKEKLPVKEQSTVKEKCNSAPRAVVRTRELGRHELGERSGGGGGGASQT</sequence>
<keyword evidence="3" id="KW-1185">Reference proteome</keyword>
<feature type="compositionally biased region" description="Basic and acidic residues" evidence="1">
    <location>
        <begin position="99"/>
        <end position="109"/>
    </location>
</feature>
<feature type="compositionally biased region" description="Gly residues" evidence="1">
    <location>
        <begin position="110"/>
        <end position="121"/>
    </location>
</feature>
<dbReference type="EMBL" id="JASNQZ010000002">
    <property type="protein sequence ID" value="KAL0960110.1"/>
    <property type="molecule type" value="Genomic_DNA"/>
</dbReference>
<organism evidence="2 3">
    <name type="scientific">Hohenbuehelia grisea</name>
    <dbReference type="NCBI Taxonomy" id="104357"/>
    <lineage>
        <taxon>Eukaryota</taxon>
        <taxon>Fungi</taxon>
        <taxon>Dikarya</taxon>
        <taxon>Basidiomycota</taxon>
        <taxon>Agaricomycotina</taxon>
        <taxon>Agaricomycetes</taxon>
        <taxon>Agaricomycetidae</taxon>
        <taxon>Agaricales</taxon>
        <taxon>Pleurotineae</taxon>
        <taxon>Pleurotaceae</taxon>
        <taxon>Hohenbuehelia</taxon>
    </lineage>
</organism>
<evidence type="ECO:0000256" key="1">
    <source>
        <dbReference type="SAM" id="MobiDB-lite"/>
    </source>
</evidence>
<accession>A0ABR3JW29</accession>
<dbReference type="Proteomes" id="UP001556367">
    <property type="component" value="Unassembled WGS sequence"/>
</dbReference>
<evidence type="ECO:0000313" key="2">
    <source>
        <dbReference type="EMBL" id="KAL0960110.1"/>
    </source>
</evidence>
<evidence type="ECO:0000313" key="3">
    <source>
        <dbReference type="Proteomes" id="UP001556367"/>
    </source>
</evidence>
<name>A0ABR3JW29_9AGAR</name>
<comment type="caution">
    <text evidence="2">The sequence shown here is derived from an EMBL/GenBank/DDBJ whole genome shotgun (WGS) entry which is preliminary data.</text>
</comment>
<reference evidence="3" key="1">
    <citation type="submission" date="2024-06" db="EMBL/GenBank/DDBJ databases">
        <title>Multi-omics analyses provide insights into the biosynthesis of the anticancer antibiotic pleurotin in Hohenbuehelia grisea.</title>
        <authorList>
            <person name="Weaver J.A."/>
            <person name="Alberti F."/>
        </authorList>
    </citation>
    <scope>NUCLEOTIDE SEQUENCE [LARGE SCALE GENOMIC DNA]</scope>
    <source>
        <strain evidence="3">T-177</strain>
    </source>
</reference>
<proteinExistence type="predicted"/>
<gene>
    <name evidence="2" type="ORF">HGRIS_011752</name>
</gene>